<accession>A0A1F6H370</accession>
<dbReference type="SUPFAM" id="SSF55073">
    <property type="entry name" value="Nucleotide cyclase"/>
    <property type="match status" value="1"/>
</dbReference>
<dbReference type="InterPro" id="IPR050469">
    <property type="entry name" value="Diguanylate_Cyclase"/>
</dbReference>
<dbReference type="InterPro" id="IPR043128">
    <property type="entry name" value="Rev_trsase/Diguanyl_cyclase"/>
</dbReference>
<evidence type="ECO:0000313" key="7">
    <source>
        <dbReference type="Proteomes" id="UP000177583"/>
    </source>
</evidence>
<dbReference type="Pfam" id="PF00990">
    <property type="entry name" value="GGDEF"/>
    <property type="match status" value="1"/>
</dbReference>
<keyword evidence="3" id="KW-0597">Phosphoprotein</keyword>
<feature type="domain" description="Response regulatory" evidence="4">
    <location>
        <begin position="9"/>
        <end position="125"/>
    </location>
</feature>
<dbReference type="Proteomes" id="UP000177583">
    <property type="component" value="Unassembled WGS sequence"/>
</dbReference>
<dbReference type="SUPFAM" id="SSF52172">
    <property type="entry name" value="CheY-like"/>
    <property type="match status" value="1"/>
</dbReference>
<feature type="domain" description="GGDEF" evidence="5">
    <location>
        <begin position="165"/>
        <end position="289"/>
    </location>
</feature>
<dbReference type="CDD" id="cd17546">
    <property type="entry name" value="REC_hyHK_CKI1_RcsC-like"/>
    <property type="match status" value="1"/>
</dbReference>
<comment type="caution">
    <text evidence="6">The sequence shown here is derived from an EMBL/GenBank/DDBJ whole genome shotgun (WGS) entry which is preliminary data.</text>
</comment>
<dbReference type="PROSITE" id="PS50887">
    <property type="entry name" value="GGDEF"/>
    <property type="match status" value="1"/>
</dbReference>
<sequence>MKAQRLNNRILIADDERSSRFLLSQFLVKKGYEVFEAQDGEEALALVLEKSPNILLMDLSMPKKDGLEVAKELKTEGNFPLLYVILLTGHTSDGDIKRAMDAGANAFLPKPVELTELINQIRLGMAELDTRRLLMLDSLTHVFNPEQFNKYLCNAEQRVKEGKDEPFSLLALDLDHFKVVNDTFGHEAGDQVLTSFANLLGEVTRKNDLPCRLSGDRFLVFLPETGKEATLMIAGRIQSKTAELELPLGIKLSVSIGAVTFDPTQDSIAWAESALAEAKTQGRGLIHHL</sequence>
<dbReference type="GO" id="GO:0043709">
    <property type="term" value="P:cell adhesion involved in single-species biofilm formation"/>
    <property type="evidence" value="ECO:0007669"/>
    <property type="project" value="TreeGrafter"/>
</dbReference>
<dbReference type="EMBL" id="MFNF01000001">
    <property type="protein sequence ID" value="OGH04730.1"/>
    <property type="molecule type" value="Genomic_DNA"/>
</dbReference>
<evidence type="ECO:0000256" key="1">
    <source>
        <dbReference type="ARBA" id="ARBA00012528"/>
    </source>
</evidence>
<protein>
    <recommendedName>
        <fullName evidence="1">diguanylate cyclase</fullName>
        <ecNumber evidence="1">2.7.7.65</ecNumber>
    </recommendedName>
</protein>
<dbReference type="GO" id="GO:1902201">
    <property type="term" value="P:negative regulation of bacterial-type flagellum-dependent cell motility"/>
    <property type="evidence" value="ECO:0007669"/>
    <property type="project" value="TreeGrafter"/>
</dbReference>
<evidence type="ECO:0000313" key="6">
    <source>
        <dbReference type="EMBL" id="OGH04730.1"/>
    </source>
</evidence>
<name>A0A1F6H370_9PROT</name>
<reference evidence="6 7" key="1">
    <citation type="journal article" date="2016" name="Nat. Commun.">
        <title>Thousands of microbial genomes shed light on interconnected biogeochemical processes in an aquifer system.</title>
        <authorList>
            <person name="Anantharaman K."/>
            <person name="Brown C.T."/>
            <person name="Hug L.A."/>
            <person name="Sharon I."/>
            <person name="Castelle C.J."/>
            <person name="Probst A.J."/>
            <person name="Thomas B.C."/>
            <person name="Singh A."/>
            <person name="Wilkins M.J."/>
            <person name="Karaoz U."/>
            <person name="Brodie E.L."/>
            <person name="Williams K.H."/>
            <person name="Hubbard S.S."/>
            <person name="Banfield J.F."/>
        </authorList>
    </citation>
    <scope>NUCLEOTIDE SEQUENCE [LARGE SCALE GENOMIC DNA]</scope>
</reference>
<evidence type="ECO:0000256" key="2">
    <source>
        <dbReference type="ARBA" id="ARBA00034247"/>
    </source>
</evidence>
<dbReference type="InterPro" id="IPR011006">
    <property type="entry name" value="CheY-like_superfamily"/>
</dbReference>
<dbReference type="InterPro" id="IPR000160">
    <property type="entry name" value="GGDEF_dom"/>
</dbReference>
<dbReference type="GO" id="GO:0000160">
    <property type="term" value="P:phosphorelay signal transduction system"/>
    <property type="evidence" value="ECO:0007669"/>
    <property type="project" value="InterPro"/>
</dbReference>
<dbReference type="Gene3D" id="3.40.50.2300">
    <property type="match status" value="1"/>
</dbReference>
<dbReference type="GO" id="GO:0052621">
    <property type="term" value="F:diguanylate cyclase activity"/>
    <property type="evidence" value="ECO:0007669"/>
    <property type="project" value="UniProtKB-EC"/>
</dbReference>
<dbReference type="InterPro" id="IPR001789">
    <property type="entry name" value="Sig_transdc_resp-reg_receiver"/>
</dbReference>
<dbReference type="Pfam" id="PF00072">
    <property type="entry name" value="Response_reg"/>
    <property type="match status" value="1"/>
</dbReference>
<gene>
    <name evidence="6" type="ORF">A2557_07015</name>
</gene>
<comment type="catalytic activity">
    <reaction evidence="2">
        <text>2 GTP = 3',3'-c-di-GMP + 2 diphosphate</text>
        <dbReference type="Rhea" id="RHEA:24898"/>
        <dbReference type="ChEBI" id="CHEBI:33019"/>
        <dbReference type="ChEBI" id="CHEBI:37565"/>
        <dbReference type="ChEBI" id="CHEBI:58805"/>
        <dbReference type="EC" id="2.7.7.65"/>
    </reaction>
</comment>
<dbReference type="SMART" id="SM00267">
    <property type="entry name" value="GGDEF"/>
    <property type="match status" value="1"/>
</dbReference>
<dbReference type="AlphaFoldDB" id="A0A1F6H370"/>
<feature type="modified residue" description="4-aspartylphosphate" evidence="3">
    <location>
        <position position="58"/>
    </location>
</feature>
<dbReference type="PANTHER" id="PTHR45138:SF9">
    <property type="entry name" value="DIGUANYLATE CYCLASE DGCM-RELATED"/>
    <property type="match status" value="1"/>
</dbReference>
<dbReference type="InterPro" id="IPR029787">
    <property type="entry name" value="Nucleotide_cyclase"/>
</dbReference>
<evidence type="ECO:0000259" key="4">
    <source>
        <dbReference type="PROSITE" id="PS50110"/>
    </source>
</evidence>
<dbReference type="SMART" id="SM00448">
    <property type="entry name" value="REC"/>
    <property type="match status" value="1"/>
</dbReference>
<dbReference type="GO" id="GO:0005886">
    <property type="term" value="C:plasma membrane"/>
    <property type="evidence" value="ECO:0007669"/>
    <property type="project" value="TreeGrafter"/>
</dbReference>
<dbReference type="NCBIfam" id="TIGR00254">
    <property type="entry name" value="GGDEF"/>
    <property type="match status" value="1"/>
</dbReference>
<dbReference type="CDD" id="cd01949">
    <property type="entry name" value="GGDEF"/>
    <property type="match status" value="1"/>
</dbReference>
<evidence type="ECO:0000256" key="3">
    <source>
        <dbReference type="PROSITE-ProRule" id="PRU00169"/>
    </source>
</evidence>
<dbReference type="PROSITE" id="PS50110">
    <property type="entry name" value="RESPONSE_REGULATORY"/>
    <property type="match status" value="1"/>
</dbReference>
<dbReference type="EC" id="2.7.7.65" evidence="1"/>
<organism evidence="6 7">
    <name type="scientific">Candidatus Lambdaproteobacteria bacterium RIFOXYD2_FULL_56_26</name>
    <dbReference type="NCBI Taxonomy" id="1817773"/>
    <lineage>
        <taxon>Bacteria</taxon>
        <taxon>Pseudomonadati</taxon>
        <taxon>Pseudomonadota</taxon>
        <taxon>Candidatus Lambdaproteobacteria</taxon>
    </lineage>
</organism>
<dbReference type="PANTHER" id="PTHR45138">
    <property type="entry name" value="REGULATORY COMPONENTS OF SENSORY TRANSDUCTION SYSTEM"/>
    <property type="match status" value="1"/>
</dbReference>
<proteinExistence type="predicted"/>
<evidence type="ECO:0000259" key="5">
    <source>
        <dbReference type="PROSITE" id="PS50887"/>
    </source>
</evidence>
<dbReference type="Gene3D" id="3.30.70.270">
    <property type="match status" value="1"/>
</dbReference>